<protein>
    <recommendedName>
        <fullName evidence="8">LITAF domain-containing protein</fullName>
    </recommendedName>
</protein>
<keyword evidence="7" id="KW-0812">Transmembrane</keyword>
<dbReference type="InterPro" id="IPR006629">
    <property type="entry name" value="LITAF"/>
</dbReference>
<dbReference type="PANTHER" id="PTHR23292">
    <property type="entry name" value="LIPOPOLYSACCHARIDE-INDUCED TUMOR NECROSIS FACTOR-ALPHA FACTOR"/>
    <property type="match status" value="1"/>
</dbReference>
<evidence type="ECO:0000256" key="7">
    <source>
        <dbReference type="SAM" id="Phobius"/>
    </source>
</evidence>
<dbReference type="GO" id="GO:0016020">
    <property type="term" value="C:membrane"/>
    <property type="evidence" value="ECO:0007669"/>
    <property type="project" value="UniProtKB-SubCell"/>
</dbReference>
<comment type="subcellular location">
    <subcellularLocation>
        <location evidence="1">Membrane</location>
        <topology evidence="1">Peripheral membrane protein</topology>
    </subcellularLocation>
</comment>
<dbReference type="GeneID" id="14890083"/>
<feature type="compositionally biased region" description="Low complexity" evidence="6">
    <location>
        <begin position="56"/>
        <end position="73"/>
    </location>
</feature>
<dbReference type="GO" id="GO:0008270">
    <property type="term" value="F:zinc ion binding"/>
    <property type="evidence" value="ECO:0007669"/>
    <property type="project" value="TreeGrafter"/>
</dbReference>
<keyword evidence="5 7" id="KW-0472">Membrane</keyword>
<dbReference type="EMBL" id="KB206479">
    <property type="protein sequence ID" value="ELP91058.1"/>
    <property type="molecule type" value="Genomic_DNA"/>
</dbReference>
<dbReference type="KEGG" id="eiv:EIN_267940"/>
<keyword evidence="10" id="KW-1185">Reference proteome</keyword>
<dbReference type="PANTHER" id="PTHR23292:SF6">
    <property type="entry name" value="FI16602P1-RELATED"/>
    <property type="match status" value="1"/>
</dbReference>
<keyword evidence="7" id="KW-1133">Transmembrane helix</keyword>
<evidence type="ECO:0000313" key="9">
    <source>
        <dbReference type="EMBL" id="ELP91058.1"/>
    </source>
</evidence>
<dbReference type="Pfam" id="PF10601">
    <property type="entry name" value="zf-LITAF-like"/>
    <property type="match status" value="1"/>
</dbReference>
<name>A0A0A1U833_ENTIV</name>
<evidence type="ECO:0000259" key="8">
    <source>
        <dbReference type="PROSITE" id="PS51837"/>
    </source>
</evidence>
<dbReference type="RefSeq" id="XP_004257829.1">
    <property type="nucleotide sequence ID" value="XM_004257781.1"/>
</dbReference>
<keyword evidence="3" id="KW-0479">Metal-binding</keyword>
<dbReference type="Proteomes" id="UP000014680">
    <property type="component" value="Unassembled WGS sequence"/>
</dbReference>
<evidence type="ECO:0000256" key="6">
    <source>
        <dbReference type="SAM" id="MobiDB-lite"/>
    </source>
</evidence>
<gene>
    <name evidence="9" type="ORF">EIN_267940</name>
</gene>
<evidence type="ECO:0000313" key="10">
    <source>
        <dbReference type="Proteomes" id="UP000014680"/>
    </source>
</evidence>
<feature type="domain" description="LITAF" evidence="8">
    <location>
        <begin position="131"/>
        <end position="215"/>
    </location>
</feature>
<evidence type="ECO:0000256" key="2">
    <source>
        <dbReference type="ARBA" id="ARBA00005975"/>
    </source>
</evidence>
<keyword evidence="4" id="KW-0862">Zinc</keyword>
<dbReference type="OrthoDB" id="5599753at2759"/>
<evidence type="ECO:0000256" key="5">
    <source>
        <dbReference type="ARBA" id="ARBA00023136"/>
    </source>
</evidence>
<evidence type="ECO:0000256" key="4">
    <source>
        <dbReference type="ARBA" id="ARBA00022833"/>
    </source>
</evidence>
<proteinExistence type="inferred from homology"/>
<evidence type="ECO:0000256" key="1">
    <source>
        <dbReference type="ARBA" id="ARBA00004170"/>
    </source>
</evidence>
<feature type="compositionally biased region" description="Pro residues" evidence="6">
    <location>
        <begin position="74"/>
        <end position="86"/>
    </location>
</feature>
<accession>A0A0A1U833</accession>
<feature type="compositionally biased region" description="Polar residues" evidence="6">
    <location>
        <begin position="22"/>
        <end position="40"/>
    </location>
</feature>
<dbReference type="AlphaFoldDB" id="A0A0A1U833"/>
<dbReference type="InterPro" id="IPR037519">
    <property type="entry name" value="LITAF_fam"/>
</dbReference>
<evidence type="ECO:0000256" key="3">
    <source>
        <dbReference type="ARBA" id="ARBA00022723"/>
    </source>
</evidence>
<reference evidence="9 10" key="1">
    <citation type="submission" date="2012-10" db="EMBL/GenBank/DDBJ databases">
        <authorList>
            <person name="Zafar N."/>
            <person name="Inman J."/>
            <person name="Hall N."/>
            <person name="Lorenzi H."/>
            <person name="Caler E."/>
        </authorList>
    </citation>
    <scope>NUCLEOTIDE SEQUENCE [LARGE SCALE GENOMIC DNA]</scope>
    <source>
        <strain evidence="9 10">IP1</strain>
    </source>
</reference>
<feature type="transmembrane region" description="Helical" evidence="7">
    <location>
        <begin position="170"/>
        <end position="193"/>
    </location>
</feature>
<sequence>MQSLNEPPHASTVDDTEHSPLLATQPSGLQYNPPQLNIPTAPQVDNGLVYNPPQQPMQQQQFQQQTQPITPQQPSVPPFQQPPQQPSAPDVIYNEPPQYNGAVIGTTLTESYQSNPIQYQQPTQTTPIINQQQTYPSQQLPAISYTPCQVFCSHCNRLVISHVDYGNGTLVWIICCVLCIIGLPCCACIPCCITDMKDAYHKCPNCKNLFNQNDYHRHVGSKARTAILTTLRQMPQNIILPEPGRTPG</sequence>
<dbReference type="PROSITE" id="PS51837">
    <property type="entry name" value="LITAF"/>
    <property type="match status" value="1"/>
</dbReference>
<organism evidence="9 10">
    <name type="scientific">Entamoeba invadens IP1</name>
    <dbReference type="NCBI Taxonomy" id="370355"/>
    <lineage>
        <taxon>Eukaryota</taxon>
        <taxon>Amoebozoa</taxon>
        <taxon>Evosea</taxon>
        <taxon>Archamoebae</taxon>
        <taxon>Mastigamoebida</taxon>
        <taxon>Entamoebidae</taxon>
        <taxon>Entamoeba</taxon>
    </lineage>
</organism>
<comment type="similarity">
    <text evidence="2">Belongs to the CDIP1/LITAF family.</text>
</comment>
<dbReference type="SMART" id="SM00714">
    <property type="entry name" value="LITAF"/>
    <property type="match status" value="1"/>
</dbReference>
<feature type="region of interest" description="Disordered" evidence="6">
    <location>
        <begin position="1"/>
        <end position="88"/>
    </location>
</feature>
<dbReference type="VEuPathDB" id="AmoebaDB:EIN_267940"/>